<dbReference type="GO" id="GO:0051287">
    <property type="term" value="F:NAD binding"/>
    <property type="evidence" value="ECO:0007669"/>
    <property type="project" value="InterPro"/>
</dbReference>
<evidence type="ECO:0000256" key="8">
    <source>
        <dbReference type="ARBA" id="ARBA00023002"/>
    </source>
</evidence>
<evidence type="ECO:0000256" key="16">
    <source>
        <dbReference type="PIRSR" id="PIRSR000099-4"/>
    </source>
</evidence>
<feature type="binding site" evidence="12 15">
    <location>
        <position position="259"/>
    </location>
    <ligand>
        <name>substrate</name>
    </ligand>
</feature>
<comment type="function">
    <text evidence="1 12">Catalyzes the sequential NAD-dependent oxidations of L-histidinol to L-histidinaldehyde and then to L-histidine.</text>
</comment>
<evidence type="ECO:0000256" key="11">
    <source>
        <dbReference type="ARBA" id="ARBA00049489"/>
    </source>
</evidence>
<keyword evidence="8 12" id="KW-0560">Oxidoreductase</keyword>
<evidence type="ECO:0000256" key="14">
    <source>
        <dbReference type="PIRSR" id="PIRSR000099-1"/>
    </source>
</evidence>
<reference evidence="18" key="1">
    <citation type="submission" date="2019-03" db="EMBL/GenBank/DDBJ databases">
        <title>Lake Tanganyika Metagenome-Assembled Genomes (MAGs).</title>
        <authorList>
            <person name="Tran P."/>
        </authorList>
    </citation>
    <scope>NUCLEOTIDE SEQUENCE</scope>
    <source>
        <strain evidence="18">K_DeepCast_65m_m2_066</strain>
    </source>
</reference>
<comment type="caution">
    <text evidence="18">The sequence shown here is derived from an EMBL/GenBank/DDBJ whole genome shotgun (WGS) entry which is preliminary data.</text>
</comment>
<evidence type="ECO:0000256" key="1">
    <source>
        <dbReference type="ARBA" id="ARBA00003850"/>
    </source>
</evidence>
<evidence type="ECO:0000256" key="10">
    <source>
        <dbReference type="ARBA" id="ARBA00023102"/>
    </source>
</evidence>
<keyword evidence="5 12" id="KW-0028">Amino-acid biosynthesis</keyword>
<keyword evidence="7 12" id="KW-0862">Zinc</keyword>
<dbReference type="NCBIfam" id="TIGR00069">
    <property type="entry name" value="hisD"/>
    <property type="match status" value="1"/>
</dbReference>
<evidence type="ECO:0000256" key="9">
    <source>
        <dbReference type="ARBA" id="ARBA00023027"/>
    </source>
</evidence>
<dbReference type="PANTHER" id="PTHR21256">
    <property type="entry name" value="HISTIDINOL DEHYDROGENASE HDH"/>
    <property type="match status" value="1"/>
</dbReference>
<dbReference type="Proteomes" id="UP000712673">
    <property type="component" value="Unassembled WGS sequence"/>
</dbReference>
<feature type="active site" description="Proton acceptor" evidence="12 14">
    <location>
        <position position="327"/>
    </location>
</feature>
<dbReference type="Gene3D" id="3.40.50.1980">
    <property type="entry name" value="Nitrogenase molybdenum iron protein domain"/>
    <property type="match status" value="2"/>
</dbReference>
<keyword evidence="9 12" id="KW-0520">NAD</keyword>
<dbReference type="Pfam" id="PF00815">
    <property type="entry name" value="Histidinol_dh"/>
    <property type="match status" value="1"/>
</dbReference>
<evidence type="ECO:0000256" key="13">
    <source>
        <dbReference type="PIRNR" id="PIRNR000099"/>
    </source>
</evidence>
<dbReference type="InterPro" id="IPR016161">
    <property type="entry name" value="Ald_DH/histidinol_DH"/>
</dbReference>
<dbReference type="GO" id="GO:0004399">
    <property type="term" value="F:histidinol dehydrogenase activity"/>
    <property type="evidence" value="ECO:0007669"/>
    <property type="project" value="UniProtKB-UniRule"/>
</dbReference>
<evidence type="ECO:0000313" key="19">
    <source>
        <dbReference type="Proteomes" id="UP000712673"/>
    </source>
</evidence>
<dbReference type="PANTHER" id="PTHR21256:SF2">
    <property type="entry name" value="HISTIDINE BIOSYNTHESIS TRIFUNCTIONAL PROTEIN"/>
    <property type="match status" value="1"/>
</dbReference>
<protein>
    <recommendedName>
        <fullName evidence="4 12">Histidinol dehydrogenase</fullName>
        <shortName evidence="12">HDH</shortName>
        <ecNumber evidence="4 12">1.1.1.23</ecNumber>
    </recommendedName>
</protein>
<dbReference type="PIRSF" id="PIRSF000099">
    <property type="entry name" value="Histidinol_dh"/>
    <property type="match status" value="1"/>
</dbReference>
<dbReference type="HAMAP" id="MF_01024">
    <property type="entry name" value="HisD"/>
    <property type="match status" value="1"/>
</dbReference>
<dbReference type="GO" id="GO:0000105">
    <property type="term" value="P:L-histidine biosynthetic process"/>
    <property type="evidence" value="ECO:0007669"/>
    <property type="project" value="UniProtKB-UniRule"/>
</dbReference>
<dbReference type="PROSITE" id="PS00611">
    <property type="entry name" value="HISOL_DEHYDROGENASE"/>
    <property type="match status" value="1"/>
</dbReference>
<dbReference type="FunFam" id="3.40.50.1980:FF:000001">
    <property type="entry name" value="Histidinol dehydrogenase"/>
    <property type="match status" value="1"/>
</dbReference>
<evidence type="ECO:0000256" key="2">
    <source>
        <dbReference type="ARBA" id="ARBA00004940"/>
    </source>
</evidence>
<dbReference type="InterPro" id="IPR001692">
    <property type="entry name" value="Histidinol_DH_CS"/>
</dbReference>
<feature type="binding site" evidence="12 15">
    <location>
        <position position="415"/>
    </location>
    <ligand>
        <name>substrate</name>
    </ligand>
</feature>
<feature type="binding site" evidence="12 16">
    <location>
        <position position="420"/>
    </location>
    <ligand>
        <name>Zn(2+)</name>
        <dbReference type="ChEBI" id="CHEBI:29105"/>
    </ligand>
</feature>
<comment type="pathway">
    <text evidence="2 12">Amino-acid biosynthesis; L-histidine biosynthesis; L-histidine from 5-phospho-alpha-D-ribose 1-diphosphate: step 9/9.</text>
</comment>
<keyword evidence="6 12" id="KW-0479">Metal-binding</keyword>
<feature type="binding site" evidence="12 16">
    <location>
        <position position="361"/>
    </location>
    <ligand>
        <name>Zn(2+)</name>
        <dbReference type="ChEBI" id="CHEBI:29105"/>
    </ligand>
</feature>
<evidence type="ECO:0000256" key="5">
    <source>
        <dbReference type="ARBA" id="ARBA00022605"/>
    </source>
</evidence>
<feature type="binding site" evidence="12 15">
    <location>
        <position position="361"/>
    </location>
    <ligand>
        <name>substrate</name>
    </ligand>
</feature>
<evidence type="ECO:0000256" key="17">
    <source>
        <dbReference type="RuleBase" id="RU004175"/>
    </source>
</evidence>
<sequence>MRVQRLADVDAGEYAHLMQRSAADVQHILPQVQTIMTAVRERGDAAIREFSARFDGVALQDLRVSAEERAAARQQVSPEFLESLQRARQNLERFHREQLPQEQLHELQPGVRTGRLWRPIEKVGLYAPGGKAPYPSTVLMLGVPALVAGCAQRVLCIPPSPDGSVPPAMLAAADLVGIHDIFKIGGAQAIAAMAFGTETVPRVYKLFGPGSIYVVAAKIWAASAGLPLAIDCPPGPSEVLVIADETAPAAFVAADLLSQAEHGEDSAAILLTTSERLAAEVAAAVEAQIPPLPTAARVRASLERYGRILVLEDLDACVRFSNDYAPEHLEIMTADPWAVSSQIVNAGSVFLGYYSPVTMGDYLSGTNHVIPTGGYARMFSPLSVDEFVKKLEVQELTFDGLQSLQQSLRALTAAEGFAAHQHAVDIRFG</sequence>
<gene>
    <name evidence="12 18" type="primary">hisD</name>
    <name evidence="18" type="ORF">FJZ47_09630</name>
</gene>
<dbReference type="Gene3D" id="1.20.5.1300">
    <property type="match status" value="1"/>
</dbReference>
<dbReference type="EC" id="1.1.1.23" evidence="4 12"/>
<evidence type="ECO:0000256" key="6">
    <source>
        <dbReference type="ARBA" id="ARBA00022723"/>
    </source>
</evidence>
<keyword evidence="10 12" id="KW-0368">Histidine biosynthesis</keyword>
<feature type="active site" description="Proton acceptor" evidence="12 14">
    <location>
        <position position="328"/>
    </location>
</feature>
<proteinExistence type="inferred from homology"/>
<evidence type="ECO:0000313" key="18">
    <source>
        <dbReference type="EMBL" id="MBM3224048.1"/>
    </source>
</evidence>
<evidence type="ECO:0000256" key="15">
    <source>
        <dbReference type="PIRSR" id="PIRSR000099-3"/>
    </source>
</evidence>
<evidence type="ECO:0000256" key="7">
    <source>
        <dbReference type="ARBA" id="ARBA00022833"/>
    </source>
</evidence>
<organism evidence="18 19">
    <name type="scientific">Tectimicrobiota bacterium</name>
    <dbReference type="NCBI Taxonomy" id="2528274"/>
    <lineage>
        <taxon>Bacteria</taxon>
        <taxon>Pseudomonadati</taxon>
        <taxon>Nitrospinota/Tectimicrobiota group</taxon>
        <taxon>Candidatus Tectimicrobiota</taxon>
    </lineage>
</organism>
<dbReference type="CDD" id="cd06572">
    <property type="entry name" value="Histidinol_dh"/>
    <property type="match status" value="1"/>
</dbReference>
<evidence type="ECO:0000256" key="12">
    <source>
        <dbReference type="HAMAP-Rule" id="MF_01024"/>
    </source>
</evidence>
<dbReference type="InterPro" id="IPR022695">
    <property type="entry name" value="Histidinol_DH_monofunct"/>
</dbReference>
<dbReference type="AlphaFoldDB" id="A0A937W0M9"/>
<evidence type="ECO:0000256" key="4">
    <source>
        <dbReference type="ARBA" id="ARBA00012965"/>
    </source>
</evidence>
<dbReference type="GO" id="GO:0005737">
    <property type="term" value="C:cytoplasm"/>
    <property type="evidence" value="ECO:0007669"/>
    <property type="project" value="TreeGrafter"/>
</dbReference>
<accession>A0A937W0M9</accession>
<feature type="binding site" evidence="12 16">
    <location>
        <position position="262"/>
    </location>
    <ligand>
        <name>Zn(2+)</name>
        <dbReference type="ChEBI" id="CHEBI:29105"/>
    </ligand>
</feature>
<comment type="catalytic activity">
    <reaction evidence="11 12">
        <text>L-histidinol + 2 NAD(+) + H2O = L-histidine + 2 NADH + 3 H(+)</text>
        <dbReference type="Rhea" id="RHEA:20641"/>
        <dbReference type="ChEBI" id="CHEBI:15377"/>
        <dbReference type="ChEBI" id="CHEBI:15378"/>
        <dbReference type="ChEBI" id="CHEBI:57540"/>
        <dbReference type="ChEBI" id="CHEBI:57595"/>
        <dbReference type="ChEBI" id="CHEBI:57699"/>
        <dbReference type="ChEBI" id="CHEBI:57945"/>
        <dbReference type="EC" id="1.1.1.23"/>
    </reaction>
</comment>
<feature type="binding site" evidence="12 16">
    <location>
        <position position="259"/>
    </location>
    <ligand>
        <name>Zn(2+)</name>
        <dbReference type="ChEBI" id="CHEBI:29105"/>
    </ligand>
</feature>
<dbReference type="GO" id="GO:0008270">
    <property type="term" value="F:zinc ion binding"/>
    <property type="evidence" value="ECO:0007669"/>
    <property type="project" value="UniProtKB-UniRule"/>
</dbReference>
<feature type="binding site" evidence="12 15">
    <location>
        <position position="420"/>
    </location>
    <ligand>
        <name>substrate</name>
    </ligand>
</feature>
<dbReference type="EMBL" id="VGLS01000249">
    <property type="protein sequence ID" value="MBM3224048.1"/>
    <property type="molecule type" value="Genomic_DNA"/>
</dbReference>
<name>A0A937W0M9_UNCTE</name>
<dbReference type="InterPro" id="IPR012131">
    <property type="entry name" value="Hstdl_DH"/>
</dbReference>
<comment type="similarity">
    <text evidence="3 12 13 17">Belongs to the histidinol dehydrogenase family.</text>
</comment>
<feature type="binding site" evidence="12 15">
    <location>
        <position position="328"/>
    </location>
    <ligand>
        <name>substrate</name>
    </ligand>
</feature>
<dbReference type="PRINTS" id="PR00083">
    <property type="entry name" value="HOLDHDRGNASE"/>
</dbReference>
<comment type="cofactor">
    <cofactor evidence="12 16">
        <name>Zn(2+)</name>
        <dbReference type="ChEBI" id="CHEBI:29105"/>
    </cofactor>
    <text evidence="12 16">Binds 1 zinc ion per subunit.</text>
</comment>
<dbReference type="FunFam" id="3.40.50.1980:FF:000002">
    <property type="entry name" value="Histidinol dehydrogenase, chloroplastic"/>
    <property type="match status" value="1"/>
</dbReference>
<dbReference type="SUPFAM" id="SSF53720">
    <property type="entry name" value="ALDH-like"/>
    <property type="match status" value="1"/>
</dbReference>
<feature type="binding site" evidence="12 15">
    <location>
        <position position="237"/>
    </location>
    <ligand>
        <name>substrate</name>
    </ligand>
</feature>
<evidence type="ECO:0000256" key="3">
    <source>
        <dbReference type="ARBA" id="ARBA00010178"/>
    </source>
</evidence>
<comment type="caution">
    <text evidence="12">Lacks conserved residue(s) required for the propagation of feature annotation.</text>
</comment>
<feature type="binding site" evidence="12 15">
    <location>
        <position position="262"/>
    </location>
    <ligand>
        <name>substrate</name>
    </ligand>
</feature>